<dbReference type="SUPFAM" id="SSF103473">
    <property type="entry name" value="MFS general substrate transporter"/>
    <property type="match status" value="1"/>
</dbReference>
<evidence type="ECO:0000313" key="8">
    <source>
        <dbReference type="Proteomes" id="UP000636800"/>
    </source>
</evidence>
<comment type="similarity">
    <text evidence="2">Belongs to the major facilitator superfamily. Proton-dependent oligopeptide transporter (POT/PTR) (TC 2.A.17) family.</text>
</comment>
<dbReference type="Gene3D" id="1.20.1250.20">
    <property type="entry name" value="MFS general substrate transporter like domains"/>
    <property type="match status" value="1"/>
</dbReference>
<proteinExistence type="inferred from homology"/>
<dbReference type="InterPro" id="IPR000109">
    <property type="entry name" value="POT_fam"/>
</dbReference>
<evidence type="ECO:0000256" key="1">
    <source>
        <dbReference type="ARBA" id="ARBA00004141"/>
    </source>
</evidence>
<dbReference type="GO" id="GO:0016020">
    <property type="term" value="C:membrane"/>
    <property type="evidence" value="ECO:0007669"/>
    <property type="project" value="UniProtKB-SubCell"/>
</dbReference>
<feature type="transmembrane region" description="Helical" evidence="6">
    <location>
        <begin position="381"/>
        <end position="402"/>
    </location>
</feature>
<keyword evidence="4 6" id="KW-1133">Transmembrane helix</keyword>
<dbReference type="AlphaFoldDB" id="A0A835UDP8"/>
<keyword evidence="5 6" id="KW-0472">Membrane</keyword>
<feature type="transmembrane region" description="Helical" evidence="6">
    <location>
        <begin position="263"/>
        <end position="285"/>
    </location>
</feature>
<gene>
    <name evidence="7" type="ORF">HPP92_022979</name>
</gene>
<evidence type="ECO:0000256" key="5">
    <source>
        <dbReference type="ARBA" id="ARBA00023136"/>
    </source>
</evidence>
<feature type="transmembrane region" description="Helical" evidence="6">
    <location>
        <begin position="422"/>
        <end position="443"/>
    </location>
</feature>
<dbReference type="PANTHER" id="PTHR11654">
    <property type="entry name" value="OLIGOPEPTIDE TRANSPORTER-RELATED"/>
    <property type="match status" value="1"/>
</dbReference>
<evidence type="ECO:0000256" key="3">
    <source>
        <dbReference type="ARBA" id="ARBA00022692"/>
    </source>
</evidence>
<evidence type="ECO:0000313" key="7">
    <source>
        <dbReference type="EMBL" id="KAG0457822.1"/>
    </source>
</evidence>
<dbReference type="GO" id="GO:0022857">
    <property type="term" value="F:transmembrane transporter activity"/>
    <property type="evidence" value="ECO:0007669"/>
    <property type="project" value="InterPro"/>
</dbReference>
<comment type="caution">
    <text evidence="7">The sequence shown here is derived from an EMBL/GenBank/DDBJ whole genome shotgun (WGS) entry which is preliminary data.</text>
</comment>
<keyword evidence="8" id="KW-1185">Reference proteome</keyword>
<feature type="transmembrane region" description="Helical" evidence="6">
    <location>
        <begin position="464"/>
        <end position="484"/>
    </location>
</feature>
<protein>
    <submittedName>
        <fullName evidence="7">Uncharacterized protein</fullName>
    </submittedName>
</protein>
<feature type="transmembrane region" description="Helical" evidence="6">
    <location>
        <begin position="118"/>
        <end position="137"/>
    </location>
</feature>
<evidence type="ECO:0000256" key="2">
    <source>
        <dbReference type="ARBA" id="ARBA00005982"/>
    </source>
</evidence>
<keyword evidence="3 6" id="KW-0812">Transmembrane</keyword>
<dbReference type="EMBL" id="JADCNL010000012">
    <property type="protein sequence ID" value="KAG0457822.1"/>
    <property type="molecule type" value="Genomic_DNA"/>
</dbReference>
<dbReference type="InterPro" id="IPR036259">
    <property type="entry name" value="MFS_trans_sf"/>
</dbReference>
<evidence type="ECO:0000256" key="4">
    <source>
        <dbReference type="ARBA" id="ARBA00022989"/>
    </source>
</evidence>
<feature type="transmembrane region" description="Helical" evidence="6">
    <location>
        <begin position="549"/>
        <end position="570"/>
    </location>
</feature>
<feature type="transmembrane region" description="Helical" evidence="6">
    <location>
        <begin position="596"/>
        <end position="619"/>
    </location>
</feature>
<feature type="transmembrane region" description="Helical" evidence="6">
    <location>
        <begin position="193"/>
        <end position="213"/>
    </location>
</feature>
<dbReference type="Pfam" id="PF00854">
    <property type="entry name" value="PTR2"/>
    <property type="match status" value="1"/>
</dbReference>
<sequence>MSMEKGETKSFDSSNIEVIGLQGSKSEPSIEGIQKTAGTRSFDLSLKVIDDDKVGTIEGKVNWKGRPAREGVHGGVMFAILPTATFGMENLASIALAVNLVTYLMNVMHYGLADASNAVTNFTGTGYMLSVLMAIFADTLILRYKVVCLAIVVEVVGFVLLAIQAKLPNWRPPACNPFDPTSTCIKVNGIHELLLFAALYLLALGSAGVKAAVPPQCAEQFEERDPREAQQISSFFNWLLLSLCLGGSISLTFVVWIEDVKGFAWGFGVSAAVLLLALLVFASGIPRYRIPATQKSSAFLEIFQVLVVALRNRKLQLPKDPNELYEIAGNKNLSEGVEFLPHRDILRFLDKAAIKRTNRIAADEKRKWMVCRVTQVENAKIILSLIPIFCSTIIMSTCLAQLQTFSIRQGTTMDARIGSSFHIPPASLPIFPVLFMVVIIPLYDRVFVPFARRLTGIPTGITHLQRIGVGLVLACLSMATAALVEIKRKHVAEEHGMLDAIPVLQPLPISIFWLSLQYFIFGLADIFTFVGLLEFFYSQAPTVLKSFATSFLWCSLAFGYFLSTILVHVVNLASRGKTGTGGWLAGNNLNRIRLEYFYGLLAILCLLDFILYLLCANWYKYKSQPHQEEGKGRTTKNGTV</sequence>
<evidence type="ECO:0000256" key="6">
    <source>
        <dbReference type="SAM" id="Phobius"/>
    </source>
</evidence>
<dbReference type="Proteomes" id="UP000636800">
    <property type="component" value="Chromosome 12"/>
</dbReference>
<name>A0A835UDP8_VANPL</name>
<organism evidence="7 8">
    <name type="scientific">Vanilla planifolia</name>
    <name type="common">Vanilla</name>
    <dbReference type="NCBI Taxonomy" id="51239"/>
    <lineage>
        <taxon>Eukaryota</taxon>
        <taxon>Viridiplantae</taxon>
        <taxon>Streptophyta</taxon>
        <taxon>Embryophyta</taxon>
        <taxon>Tracheophyta</taxon>
        <taxon>Spermatophyta</taxon>
        <taxon>Magnoliopsida</taxon>
        <taxon>Liliopsida</taxon>
        <taxon>Asparagales</taxon>
        <taxon>Orchidaceae</taxon>
        <taxon>Vanilloideae</taxon>
        <taxon>Vanilleae</taxon>
        <taxon>Vanilla</taxon>
    </lineage>
</organism>
<accession>A0A835UDP8</accession>
<comment type="subcellular location">
    <subcellularLocation>
        <location evidence="1">Membrane</location>
        <topology evidence="1">Multi-pass membrane protein</topology>
    </subcellularLocation>
</comment>
<feature type="transmembrane region" description="Helical" evidence="6">
    <location>
        <begin position="516"/>
        <end position="537"/>
    </location>
</feature>
<reference evidence="7 8" key="1">
    <citation type="journal article" date="2020" name="Nat. Food">
        <title>A phased Vanilla planifolia genome enables genetic improvement of flavour and production.</title>
        <authorList>
            <person name="Hasing T."/>
            <person name="Tang H."/>
            <person name="Brym M."/>
            <person name="Khazi F."/>
            <person name="Huang T."/>
            <person name="Chambers A.H."/>
        </authorList>
    </citation>
    <scope>NUCLEOTIDE SEQUENCE [LARGE SCALE GENOMIC DNA]</scope>
    <source>
        <tissue evidence="7">Leaf</tissue>
    </source>
</reference>
<feature type="transmembrane region" description="Helical" evidence="6">
    <location>
        <begin position="234"/>
        <end position="257"/>
    </location>
</feature>
<feature type="transmembrane region" description="Helical" evidence="6">
    <location>
        <begin position="144"/>
        <end position="163"/>
    </location>
</feature>